<accession>A0A2D0KQ08</accession>
<gene>
    <name evidence="2" type="ORF">Xsto_01878</name>
</gene>
<evidence type="ECO:0008006" key="4">
    <source>
        <dbReference type="Google" id="ProtNLM"/>
    </source>
</evidence>
<reference evidence="2 3" key="1">
    <citation type="journal article" date="2017" name="Nat. Microbiol.">
        <title>Natural product diversity associated with the nematode symbionts Photorhabdus and Xenorhabdus.</title>
        <authorList>
            <person name="Tobias N.J."/>
            <person name="Wolff H."/>
            <person name="Djahanschiri B."/>
            <person name="Grundmann F."/>
            <person name="Kronenwerth M."/>
            <person name="Shi Y.M."/>
            <person name="Simonyi S."/>
            <person name="Grun P."/>
            <person name="Shapiro-Ilan D."/>
            <person name="Pidot S.J."/>
            <person name="Stinear T.P."/>
            <person name="Ebersberger I."/>
            <person name="Bode H.B."/>
        </authorList>
    </citation>
    <scope>NUCLEOTIDE SEQUENCE [LARGE SCALE GENOMIC DNA]</scope>
    <source>
        <strain evidence="2 3">DSM 17904</strain>
    </source>
</reference>
<evidence type="ECO:0000313" key="3">
    <source>
        <dbReference type="Proteomes" id="UP000222366"/>
    </source>
</evidence>
<keyword evidence="3" id="KW-1185">Reference proteome</keyword>
<comment type="caution">
    <text evidence="2">The sequence shown here is derived from an EMBL/GenBank/DDBJ whole genome shotgun (WGS) entry which is preliminary data.</text>
</comment>
<organism evidence="2 3">
    <name type="scientific">Xenorhabdus stockiae</name>
    <dbReference type="NCBI Taxonomy" id="351614"/>
    <lineage>
        <taxon>Bacteria</taxon>
        <taxon>Pseudomonadati</taxon>
        <taxon>Pseudomonadota</taxon>
        <taxon>Gammaproteobacteria</taxon>
        <taxon>Enterobacterales</taxon>
        <taxon>Morganellaceae</taxon>
        <taxon>Xenorhabdus</taxon>
    </lineage>
</organism>
<dbReference type="NCBIfam" id="NF033828">
    <property type="entry name" value="entry_exc2_fam"/>
    <property type="match status" value="1"/>
</dbReference>
<evidence type="ECO:0000313" key="2">
    <source>
        <dbReference type="EMBL" id="PHM65521.1"/>
    </source>
</evidence>
<feature type="signal peptide" evidence="1">
    <location>
        <begin position="1"/>
        <end position="25"/>
    </location>
</feature>
<sequence>MKKNAVITITTLIVSSLLMSGCAQPKTSAERNAKHFVYASNDDFDPNFRTKIYDSIELSVPFFEQFWQLGKKDREAGVSPEEAQQRVIYLKGDEFMNSIRRTSHFEGRVYESSEGPSIKWRKAMSEAISATYMDGYEGRN</sequence>
<proteinExistence type="predicted"/>
<protein>
    <recommendedName>
        <fullName evidence="4">Entry exclusion protein 2</fullName>
    </recommendedName>
</protein>
<evidence type="ECO:0000256" key="1">
    <source>
        <dbReference type="SAM" id="SignalP"/>
    </source>
</evidence>
<dbReference type="Proteomes" id="UP000222366">
    <property type="component" value="Unassembled WGS sequence"/>
</dbReference>
<keyword evidence="1" id="KW-0732">Signal</keyword>
<name>A0A2D0KQ08_9GAMM</name>
<dbReference type="PROSITE" id="PS51257">
    <property type="entry name" value="PROKAR_LIPOPROTEIN"/>
    <property type="match status" value="1"/>
</dbReference>
<dbReference type="AlphaFoldDB" id="A0A2D0KQ08"/>
<dbReference type="RefSeq" id="WP_099124873.1">
    <property type="nucleotide sequence ID" value="NZ_CAWNRH010000057.1"/>
</dbReference>
<feature type="chain" id="PRO_5012745301" description="Entry exclusion protein 2" evidence="1">
    <location>
        <begin position="26"/>
        <end position="140"/>
    </location>
</feature>
<dbReference type="EMBL" id="NJAJ01000015">
    <property type="protein sequence ID" value="PHM65521.1"/>
    <property type="molecule type" value="Genomic_DNA"/>
</dbReference>